<evidence type="ECO:0000313" key="3">
    <source>
        <dbReference type="EnsemblFungi" id="EJT76533"/>
    </source>
</evidence>
<dbReference type="RefSeq" id="XP_009222533.1">
    <property type="nucleotide sequence ID" value="XM_009224269.1"/>
</dbReference>
<proteinExistence type="predicted"/>
<gene>
    <name evidence="3" type="primary">20346910</name>
    <name evidence="2" type="ORF">GGTG_06452</name>
</gene>
<name>J3NYV0_GAET3</name>
<feature type="region of interest" description="Disordered" evidence="1">
    <location>
        <begin position="61"/>
        <end position="89"/>
    </location>
</feature>
<evidence type="ECO:0000313" key="4">
    <source>
        <dbReference type="Proteomes" id="UP000006039"/>
    </source>
</evidence>
<dbReference type="AlphaFoldDB" id="J3NYV0"/>
<dbReference type="GeneID" id="20346910"/>
<protein>
    <submittedName>
        <fullName evidence="2 3">Uncharacterized protein</fullName>
    </submittedName>
</protein>
<reference evidence="3" key="4">
    <citation type="journal article" date="2015" name="G3 (Bethesda)">
        <title>Genome sequences of three phytopathogenic species of the Magnaporthaceae family of fungi.</title>
        <authorList>
            <person name="Okagaki L.H."/>
            <person name="Nunes C.C."/>
            <person name="Sailsbery J."/>
            <person name="Clay B."/>
            <person name="Brown D."/>
            <person name="John T."/>
            <person name="Oh Y."/>
            <person name="Young N."/>
            <person name="Fitzgerald M."/>
            <person name="Haas B.J."/>
            <person name="Zeng Q."/>
            <person name="Young S."/>
            <person name="Adiconis X."/>
            <person name="Fan L."/>
            <person name="Levin J.Z."/>
            <person name="Mitchell T.K."/>
            <person name="Okubara P.A."/>
            <person name="Farman M.L."/>
            <person name="Kohn L.M."/>
            <person name="Birren B."/>
            <person name="Ma L.-J."/>
            <person name="Dean R.A."/>
        </authorList>
    </citation>
    <scope>NUCLEOTIDE SEQUENCE</scope>
    <source>
        <strain evidence="3">R3-111a-1</strain>
    </source>
</reference>
<feature type="compositionally biased region" description="Low complexity" evidence="1">
    <location>
        <begin position="66"/>
        <end position="89"/>
    </location>
</feature>
<reference evidence="2" key="2">
    <citation type="submission" date="2010-07" db="EMBL/GenBank/DDBJ databases">
        <authorList>
            <consortium name="The Broad Institute Genome Sequencing Platform"/>
            <consortium name="Broad Institute Genome Sequencing Center for Infectious Disease"/>
            <person name="Ma L.-J."/>
            <person name="Dead R."/>
            <person name="Young S."/>
            <person name="Zeng Q."/>
            <person name="Koehrsen M."/>
            <person name="Alvarado L."/>
            <person name="Berlin A."/>
            <person name="Chapman S.B."/>
            <person name="Chen Z."/>
            <person name="Freedman E."/>
            <person name="Gellesch M."/>
            <person name="Goldberg J."/>
            <person name="Griggs A."/>
            <person name="Gujja S."/>
            <person name="Heilman E.R."/>
            <person name="Heiman D."/>
            <person name="Hepburn T."/>
            <person name="Howarth C."/>
            <person name="Jen D."/>
            <person name="Larson L."/>
            <person name="Mehta T."/>
            <person name="Neiman D."/>
            <person name="Pearson M."/>
            <person name="Roberts A."/>
            <person name="Saif S."/>
            <person name="Shea T."/>
            <person name="Shenoy N."/>
            <person name="Sisk P."/>
            <person name="Stolte C."/>
            <person name="Sykes S."/>
            <person name="Walk T."/>
            <person name="White J."/>
            <person name="Yandava C."/>
            <person name="Haas B."/>
            <person name="Nusbaum C."/>
            <person name="Birren B."/>
        </authorList>
    </citation>
    <scope>NUCLEOTIDE SEQUENCE</scope>
    <source>
        <strain evidence="2">R3-111a-1</strain>
    </source>
</reference>
<reference evidence="4" key="1">
    <citation type="submission" date="2010-07" db="EMBL/GenBank/DDBJ databases">
        <title>The genome sequence of Gaeumannomyces graminis var. tritici strain R3-111a-1.</title>
        <authorList>
            <consortium name="The Broad Institute Genome Sequencing Platform"/>
            <person name="Ma L.-J."/>
            <person name="Dead R."/>
            <person name="Young S."/>
            <person name="Zeng Q."/>
            <person name="Koehrsen M."/>
            <person name="Alvarado L."/>
            <person name="Berlin A."/>
            <person name="Chapman S.B."/>
            <person name="Chen Z."/>
            <person name="Freedman E."/>
            <person name="Gellesch M."/>
            <person name="Goldberg J."/>
            <person name="Griggs A."/>
            <person name="Gujja S."/>
            <person name="Heilman E.R."/>
            <person name="Heiman D."/>
            <person name="Hepburn T."/>
            <person name="Howarth C."/>
            <person name="Jen D."/>
            <person name="Larson L."/>
            <person name="Mehta T."/>
            <person name="Neiman D."/>
            <person name="Pearson M."/>
            <person name="Roberts A."/>
            <person name="Saif S."/>
            <person name="Shea T."/>
            <person name="Shenoy N."/>
            <person name="Sisk P."/>
            <person name="Stolte C."/>
            <person name="Sykes S."/>
            <person name="Walk T."/>
            <person name="White J."/>
            <person name="Yandava C."/>
            <person name="Haas B."/>
            <person name="Nusbaum C."/>
            <person name="Birren B."/>
        </authorList>
    </citation>
    <scope>NUCLEOTIDE SEQUENCE [LARGE SCALE GENOMIC DNA]</scope>
    <source>
        <strain evidence="4">R3-111a-1</strain>
    </source>
</reference>
<keyword evidence="4" id="KW-1185">Reference proteome</keyword>
<evidence type="ECO:0000313" key="2">
    <source>
        <dbReference type="EMBL" id="EJT76533.1"/>
    </source>
</evidence>
<dbReference type="HOGENOM" id="CLU_2454858_0_0_1"/>
<organism evidence="2">
    <name type="scientific">Gaeumannomyces tritici (strain R3-111a-1)</name>
    <name type="common">Wheat and barley take-all root rot fungus</name>
    <name type="synonym">Gaeumannomyces graminis var. tritici</name>
    <dbReference type="NCBI Taxonomy" id="644352"/>
    <lineage>
        <taxon>Eukaryota</taxon>
        <taxon>Fungi</taxon>
        <taxon>Dikarya</taxon>
        <taxon>Ascomycota</taxon>
        <taxon>Pezizomycotina</taxon>
        <taxon>Sordariomycetes</taxon>
        <taxon>Sordariomycetidae</taxon>
        <taxon>Magnaporthales</taxon>
        <taxon>Magnaporthaceae</taxon>
        <taxon>Gaeumannomyces</taxon>
    </lineage>
</organism>
<evidence type="ECO:0000256" key="1">
    <source>
        <dbReference type="SAM" id="MobiDB-lite"/>
    </source>
</evidence>
<dbReference type="EnsemblFungi" id="EJT76533">
    <property type="protein sequence ID" value="EJT76533"/>
    <property type="gene ID" value="GGTG_06452"/>
</dbReference>
<dbReference type="Proteomes" id="UP000006039">
    <property type="component" value="Unassembled WGS sequence"/>
</dbReference>
<reference evidence="3" key="5">
    <citation type="submission" date="2018-04" db="UniProtKB">
        <authorList>
            <consortium name="EnsemblFungi"/>
        </authorList>
    </citation>
    <scope>IDENTIFICATION</scope>
    <source>
        <strain evidence="3">R3-111a-1</strain>
    </source>
</reference>
<reference evidence="2" key="3">
    <citation type="submission" date="2010-09" db="EMBL/GenBank/DDBJ databases">
        <title>Annotation of Gaeumannomyces graminis var. tritici R3-111a-1.</title>
        <authorList>
            <consortium name="The Broad Institute Genome Sequencing Platform"/>
            <person name="Ma L.-J."/>
            <person name="Dead R."/>
            <person name="Young S.K."/>
            <person name="Zeng Q."/>
            <person name="Gargeya S."/>
            <person name="Fitzgerald M."/>
            <person name="Haas B."/>
            <person name="Abouelleil A."/>
            <person name="Alvarado L."/>
            <person name="Arachchi H.M."/>
            <person name="Berlin A."/>
            <person name="Brown A."/>
            <person name="Chapman S.B."/>
            <person name="Chen Z."/>
            <person name="Dunbar C."/>
            <person name="Freedman E."/>
            <person name="Gearin G."/>
            <person name="Gellesch M."/>
            <person name="Goldberg J."/>
            <person name="Griggs A."/>
            <person name="Gujja S."/>
            <person name="Heiman D."/>
            <person name="Howarth C."/>
            <person name="Larson L."/>
            <person name="Lui A."/>
            <person name="MacDonald P.J.P."/>
            <person name="Mehta T."/>
            <person name="Montmayeur A."/>
            <person name="Murphy C."/>
            <person name="Neiman D."/>
            <person name="Pearson M."/>
            <person name="Priest M."/>
            <person name="Roberts A."/>
            <person name="Saif S."/>
            <person name="Shea T."/>
            <person name="Shenoy N."/>
            <person name="Sisk P."/>
            <person name="Stolte C."/>
            <person name="Sykes S."/>
            <person name="Yandava C."/>
            <person name="Wortman J."/>
            <person name="Nusbaum C."/>
            <person name="Birren B."/>
        </authorList>
    </citation>
    <scope>NUCLEOTIDE SEQUENCE</scope>
    <source>
        <strain evidence="2">R3-111a-1</strain>
    </source>
</reference>
<sequence>MEVAEDVAVCATVFLKHTNPKKRGWRRNRKSNLELAAQHGRRWLQTGGTYLEIWAWRASSNSSRQAGNNQKPPAAAANEEAASPRAVQQ</sequence>
<dbReference type="EMBL" id="GL385397">
    <property type="protein sequence ID" value="EJT76533.1"/>
    <property type="molecule type" value="Genomic_DNA"/>
</dbReference>
<dbReference type="VEuPathDB" id="FungiDB:GGTG_06452"/>
<accession>J3NYV0</accession>